<feature type="transmembrane region" description="Helical" evidence="5">
    <location>
        <begin position="328"/>
        <end position="347"/>
    </location>
</feature>
<feature type="transmembrane region" description="Helical" evidence="5">
    <location>
        <begin position="274"/>
        <end position="298"/>
    </location>
</feature>
<evidence type="ECO:0000259" key="6">
    <source>
        <dbReference type="Pfam" id="PF04932"/>
    </source>
</evidence>
<feature type="transmembrane region" description="Helical" evidence="5">
    <location>
        <begin position="64"/>
        <end position="85"/>
    </location>
</feature>
<dbReference type="InterPro" id="IPR051533">
    <property type="entry name" value="WaaL-like"/>
</dbReference>
<evidence type="ECO:0000256" key="5">
    <source>
        <dbReference type="SAM" id="Phobius"/>
    </source>
</evidence>
<dbReference type="InterPro" id="IPR007016">
    <property type="entry name" value="O-antigen_ligase-rel_domated"/>
</dbReference>
<evidence type="ECO:0000256" key="4">
    <source>
        <dbReference type="ARBA" id="ARBA00023136"/>
    </source>
</evidence>
<protein>
    <submittedName>
        <fullName evidence="7">O-antigen ligase family protein</fullName>
    </submittedName>
</protein>
<dbReference type="GO" id="GO:0016874">
    <property type="term" value="F:ligase activity"/>
    <property type="evidence" value="ECO:0007669"/>
    <property type="project" value="UniProtKB-KW"/>
</dbReference>
<feature type="transmembrane region" description="Helical" evidence="5">
    <location>
        <begin position="305"/>
        <end position="322"/>
    </location>
</feature>
<feature type="transmembrane region" description="Helical" evidence="5">
    <location>
        <begin position="36"/>
        <end position="52"/>
    </location>
</feature>
<feature type="transmembrane region" description="Helical" evidence="5">
    <location>
        <begin position="91"/>
        <end position="114"/>
    </location>
</feature>
<dbReference type="Pfam" id="PF04932">
    <property type="entry name" value="Wzy_C"/>
    <property type="match status" value="1"/>
</dbReference>
<keyword evidence="7" id="KW-0436">Ligase</keyword>
<evidence type="ECO:0000256" key="3">
    <source>
        <dbReference type="ARBA" id="ARBA00022989"/>
    </source>
</evidence>
<dbReference type="EMBL" id="CP165628">
    <property type="protein sequence ID" value="XDU71749.1"/>
    <property type="molecule type" value="Genomic_DNA"/>
</dbReference>
<sequence length="354" mass="39725">MPMIALAILYFAWSLFATVATPDKANEWVLFTASKRWFLSGIIAFYVCWAAQEHRLSASSLKRLALASLFAAFVAASVYGVWLHFTKPDRVVLGISRATLTAYAYSALALSIMTLIARNCTSGKKYLGILLMTLVSLYIIFLTETRSSMVLHLILSVLLVLATLWQDKKLTPKSLGILILLVVVVVGGGSQSKIVQSRFDLTCSELQMYKQGDDQSSLGSRFTMWKMGIIAFKEYPFGQTETGRNQRIRQYLDSHNQSHSFALRYIDVHLHNEFIQLASLSGIFGILALLYFFIALMFRNGISGFLLNPVSMVALSAFLYGLTDVLLISEQYIVLFSMIILLSWICTRSEKRPD</sequence>
<dbReference type="GO" id="GO:0016020">
    <property type="term" value="C:membrane"/>
    <property type="evidence" value="ECO:0007669"/>
    <property type="project" value="UniProtKB-SubCell"/>
</dbReference>
<dbReference type="AlphaFoldDB" id="A0AB39VNK2"/>
<feature type="transmembrane region" description="Helical" evidence="5">
    <location>
        <begin position="177"/>
        <end position="195"/>
    </location>
</feature>
<organism evidence="7">
    <name type="scientific">Rouxiella sp. WC2420</name>
    <dbReference type="NCBI Taxonomy" id="3234145"/>
    <lineage>
        <taxon>Bacteria</taxon>
        <taxon>Pseudomonadati</taxon>
        <taxon>Pseudomonadota</taxon>
        <taxon>Gammaproteobacteria</taxon>
        <taxon>Enterobacterales</taxon>
        <taxon>Yersiniaceae</taxon>
        <taxon>Rouxiella</taxon>
    </lineage>
</organism>
<gene>
    <name evidence="7" type="ORF">AB3G37_19830</name>
</gene>
<feature type="transmembrane region" description="Helical" evidence="5">
    <location>
        <begin position="149"/>
        <end position="165"/>
    </location>
</feature>
<keyword evidence="3 5" id="KW-1133">Transmembrane helix</keyword>
<keyword evidence="2 5" id="KW-0812">Transmembrane</keyword>
<dbReference type="RefSeq" id="WP_369788866.1">
    <property type="nucleotide sequence ID" value="NZ_CP165628.1"/>
</dbReference>
<evidence type="ECO:0000256" key="2">
    <source>
        <dbReference type="ARBA" id="ARBA00022692"/>
    </source>
</evidence>
<proteinExistence type="predicted"/>
<evidence type="ECO:0000256" key="1">
    <source>
        <dbReference type="ARBA" id="ARBA00004141"/>
    </source>
</evidence>
<feature type="domain" description="O-antigen ligase-related" evidence="6">
    <location>
        <begin position="132"/>
        <end position="290"/>
    </location>
</feature>
<feature type="transmembrane region" description="Helical" evidence="5">
    <location>
        <begin position="126"/>
        <end position="143"/>
    </location>
</feature>
<accession>A0AB39VNK2</accession>
<name>A0AB39VNK2_9GAMM</name>
<evidence type="ECO:0000313" key="7">
    <source>
        <dbReference type="EMBL" id="XDU71749.1"/>
    </source>
</evidence>
<dbReference type="PANTHER" id="PTHR37422:SF17">
    <property type="entry name" value="O-ANTIGEN LIGASE"/>
    <property type="match status" value="1"/>
</dbReference>
<dbReference type="PANTHER" id="PTHR37422">
    <property type="entry name" value="TEICHURONIC ACID BIOSYNTHESIS PROTEIN TUAE"/>
    <property type="match status" value="1"/>
</dbReference>
<reference evidence="7" key="1">
    <citation type="submission" date="2024-07" db="EMBL/GenBank/DDBJ databases">
        <authorList>
            <person name="Biller S.J."/>
        </authorList>
    </citation>
    <scope>NUCLEOTIDE SEQUENCE</scope>
    <source>
        <strain evidence="7">WC2420</strain>
    </source>
</reference>
<comment type="subcellular location">
    <subcellularLocation>
        <location evidence="1">Membrane</location>
        <topology evidence="1">Multi-pass membrane protein</topology>
    </subcellularLocation>
</comment>
<keyword evidence="4 5" id="KW-0472">Membrane</keyword>